<evidence type="ECO:0000313" key="1">
    <source>
        <dbReference type="EMBL" id="GEZ04787.1"/>
    </source>
</evidence>
<accession>A0A699HYS0</accession>
<reference evidence="1" key="1">
    <citation type="journal article" date="2019" name="Sci. Rep.">
        <title>Draft genome of Tanacetum cinerariifolium, the natural source of mosquito coil.</title>
        <authorList>
            <person name="Yamashiro T."/>
            <person name="Shiraishi A."/>
            <person name="Satake H."/>
            <person name="Nakayama K."/>
        </authorList>
    </citation>
    <scope>NUCLEOTIDE SEQUENCE</scope>
</reference>
<dbReference type="AlphaFoldDB" id="A0A699HYS0"/>
<comment type="caution">
    <text evidence="1">The sequence shown here is derived from an EMBL/GenBank/DDBJ whole genome shotgun (WGS) entry which is preliminary data.</text>
</comment>
<organism evidence="1">
    <name type="scientific">Tanacetum cinerariifolium</name>
    <name type="common">Dalmatian daisy</name>
    <name type="synonym">Chrysanthemum cinerariifolium</name>
    <dbReference type="NCBI Taxonomy" id="118510"/>
    <lineage>
        <taxon>Eukaryota</taxon>
        <taxon>Viridiplantae</taxon>
        <taxon>Streptophyta</taxon>
        <taxon>Embryophyta</taxon>
        <taxon>Tracheophyta</taxon>
        <taxon>Spermatophyta</taxon>
        <taxon>Magnoliopsida</taxon>
        <taxon>eudicotyledons</taxon>
        <taxon>Gunneridae</taxon>
        <taxon>Pentapetalae</taxon>
        <taxon>asterids</taxon>
        <taxon>campanulids</taxon>
        <taxon>Asterales</taxon>
        <taxon>Asteraceae</taxon>
        <taxon>Asteroideae</taxon>
        <taxon>Anthemideae</taxon>
        <taxon>Anthemidinae</taxon>
        <taxon>Tanacetum</taxon>
    </lineage>
</organism>
<sequence>MQGHVAVGHYLDEDLNKIPSLYKKLSEIRYSLSTHEALKFVRAGGKPYVWPVWPGKEAYVARLNREETRATTHLNEIIIRLVISTNMVPSVPDALCEKLQPIDTSPQPMSLLDQCSTSALPNTTEFHVHARMDQVQNQLNQVLMMMQNAQNDVVGMVPHVAGILLF</sequence>
<dbReference type="EMBL" id="BKCJ010235432">
    <property type="protein sequence ID" value="GEZ04787.1"/>
    <property type="molecule type" value="Genomic_DNA"/>
</dbReference>
<proteinExistence type="predicted"/>
<gene>
    <name evidence="1" type="ORF">Tci_476760</name>
</gene>
<protein>
    <submittedName>
        <fullName evidence="1">Uncharacterized protein</fullName>
    </submittedName>
</protein>
<name>A0A699HYS0_TANCI</name>